<feature type="domain" description="DUF5615" evidence="1">
    <location>
        <begin position="1"/>
        <end position="100"/>
    </location>
</feature>
<protein>
    <submittedName>
        <fullName evidence="2">DUF5615 family PIN-like protein</fullName>
    </submittedName>
</protein>
<gene>
    <name evidence="2" type="ORF">Q5H91_09185</name>
</gene>
<dbReference type="InterPro" id="IPR041049">
    <property type="entry name" value="DUF5615"/>
</dbReference>
<name>A0ABT9EKB3_9SPHN</name>
<evidence type="ECO:0000313" key="3">
    <source>
        <dbReference type="Proteomes" id="UP001230685"/>
    </source>
</evidence>
<reference evidence="2 3" key="1">
    <citation type="submission" date="2023-07" db="EMBL/GenBank/DDBJ databases">
        <authorList>
            <person name="Kim M.K."/>
        </authorList>
    </citation>
    <scope>NUCLEOTIDE SEQUENCE [LARGE SCALE GENOMIC DNA]</scope>
    <source>
        <strain evidence="2 3">KR1UV-12</strain>
    </source>
</reference>
<accession>A0ABT9EKB3</accession>
<proteinExistence type="predicted"/>
<comment type="caution">
    <text evidence="2">The sequence shown here is derived from an EMBL/GenBank/DDBJ whole genome shotgun (WGS) entry which is preliminary data.</text>
</comment>
<dbReference type="Proteomes" id="UP001230685">
    <property type="component" value="Unassembled WGS sequence"/>
</dbReference>
<dbReference type="EMBL" id="JAUUDS010000003">
    <property type="protein sequence ID" value="MDP1027386.1"/>
    <property type="molecule type" value="Genomic_DNA"/>
</dbReference>
<sequence length="107" mass="12227">MKFIVDAQLPPKLSDWLNDRGHDSIHVASCDLGNAPDQMIADLAEAEQRTLVSKDEDFLRLRLPDRFSFVWIRIGNASNRVLIARLEEGWPAVETMLARGDRLIELR</sequence>
<evidence type="ECO:0000313" key="2">
    <source>
        <dbReference type="EMBL" id="MDP1027386.1"/>
    </source>
</evidence>
<evidence type="ECO:0000259" key="1">
    <source>
        <dbReference type="Pfam" id="PF18480"/>
    </source>
</evidence>
<dbReference type="RefSeq" id="WP_305173089.1">
    <property type="nucleotide sequence ID" value="NZ_JAUUDS010000003.1"/>
</dbReference>
<keyword evidence="3" id="KW-1185">Reference proteome</keyword>
<dbReference type="Pfam" id="PF18480">
    <property type="entry name" value="DUF5615"/>
    <property type="match status" value="1"/>
</dbReference>
<organism evidence="2 3">
    <name type="scientific">Sphingomonas aurea</name>
    <dbReference type="NCBI Taxonomy" id="3063994"/>
    <lineage>
        <taxon>Bacteria</taxon>
        <taxon>Pseudomonadati</taxon>
        <taxon>Pseudomonadota</taxon>
        <taxon>Alphaproteobacteria</taxon>
        <taxon>Sphingomonadales</taxon>
        <taxon>Sphingomonadaceae</taxon>
        <taxon>Sphingomonas</taxon>
    </lineage>
</organism>